<dbReference type="GeneID" id="34447000"/>
<keyword evidence="5" id="KW-0539">Nucleus</keyword>
<feature type="compositionally biased region" description="Low complexity" evidence="6">
    <location>
        <begin position="1083"/>
        <end position="1093"/>
    </location>
</feature>
<dbReference type="InterPro" id="IPR011701">
    <property type="entry name" value="MFS"/>
</dbReference>
<evidence type="ECO:0000256" key="5">
    <source>
        <dbReference type="ARBA" id="ARBA00023242"/>
    </source>
</evidence>
<evidence type="ECO:0000256" key="6">
    <source>
        <dbReference type="SAM" id="MobiDB-lite"/>
    </source>
</evidence>
<feature type="transmembrane region" description="Helical" evidence="7">
    <location>
        <begin position="305"/>
        <end position="324"/>
    </location>
</feature>
<feature type="region of interest" description="Disordered" evidence="6">
    <location>
        <begin position="503"/>
        <end position="538"/>
    </location>
</feature>
<feature type="compositionally biased region" description="Polar residues" evidence="6">
    <location>
        <begin position="1094"/>
        <end position="1104"/>
    </location>
</feature>
<dbReference type="GO" id="GO:0042908">
    <property type="term" value="P:xenobiotic transport"/>
    <property type="evidence" value="ECO:0007669"/>
    <property type="project" value="UniProtKB-ARBA"/>
</dbReference>
<dbReference type="PANTHER" id="PTHR23502:SF33">
    <property type="entry name" value="MAJOR FACILITATOR SUPERFAMILY (MFS) PROFILE DOMAIN-CONTAINING PROTEIN-RELATED"/>
    <property type="match status" value="1"/>
</dbReference>
<feature type="transmembrane region" description="Helical" evidence="7">
    <location>
        <begin position="410"/>
        <end position="432"/>
    </location>
</feature>
<organism evidence="9 10">
    <name type="scientific">Aspergillus bombycis</name>
    <dbReference type="NCBI Taxonomy" id="109264"/>
    <lineage>
        <taxon>Eukaryota</taxon>
        <taxon>Fungi</taxon>
        <taxon>Dikarya</taxon>
        <taxon>Ascomycota</taxon>
        <taxon>Pezizomycotina</taxon>
        <taxon>Eurotiomycetes</taxon>
        <taxon>Eurotiomycetidae</taxon>
        <taxon>Eurotiales</taxon>
        <taxon>Aspergillaceae</taxon>
        <taxon>Aspergillus</taxon>
    </lineage>
</organism>
<feature type="transmembrane region" description="Helical" evidence="7">
    <location>
        <begin position="444"/>
        <end position="466"/>
    </location>
</feature>
<comment type="subcellular location">
    <subcellularLocation>
        <location evidence="1">Membrane</location>
        <topology evidence="1">Multi-pass membrane protein</topology>
    </subcellularLocation>
</comment>
<keyword evidence="4 7" id="KW-0472">Membrane</keyword>
<feature type="transmembrane region" description="Helical" evidence="7">
    <location>
        <begin position="69"/>
        <end position="91"/>
    </location>
</feature>
<dbReference type="CDD" id="cd12148">
    <property type="entry name" value="fungal_TF_MHR"/>
    <property type="match status" value="1"/>
</dbReference>
<dbReference type="InterPro" id="IPR007219">
    <property type="entry name" value="XnlR_reg_dom"/>
</dbReference>
<dbReference type="InterPro" id="IPR036259">
    <property type="entry name" value="MFS_trans_sf"/>
</dbReference>
<dbReference type="CDD" id="cd17323">
    <property type="entry name" value="MFS_Tpo1_MDR_like"/>
    <property type="match status" value="1"/>
</dbReference>
<dbReference type="OrthoDB" id="424974at2759"/>
<dbReference type="Proteomes" id="UP000179179">
    <property type="component" value="Unassembled WGS sequence"/>
</dbReference>
<dbReference type="PROSITE" id="PS00216">
    <property type="entry name" value="SUGAR_TRANSPORT_1"/>
    <property type="match status" value="1"/>
</dbReference>
<dbReference type="Gene3D" id="1.20.1250.20">
    <property type="entry name" value="MFS general substrate transporter like domains"/>
    <property type="match status" value="1"/>
</dbReference>
<dbReference type="RefSeq" id="XP_022393056.1">
    <property type="nucleotide sequence ID" value="XM_022530740.1"/>
</dbReference>
<feature type="transmembrane region" description="Helical" evidence="7">
    <location>
        <begin position="385"/>
        <end position="404"/>
    </location>
</feature>
<evidence type="ECO:0000256" key="7">
    <source>
        <dbReference type="SAM" id="Phobius"/>
    </source>
</evidence>
<keyword evidence="2 7" id="KW-0812">Transmembrane</keyword>
<evidence type="ECO:0000256" key="1">
    <source>
        <dbReference type="ARBA" id="ARBA00004141"/>
    </source>
</evidence>
<evidence type="ECO:0000256" key="4">
    <source>
        <dbReference type="ARBA" id="ARBA00023136"/>
    </source>
</evidence>
<feature type="transmembrane region" description="Helical" evidence="7">
    <location>
        <begin position="103"/>
        <end position="123"/>
    </location>
</feature>
<dbReference type="InterPro" id="IPR005829">
    <property type="entry name" value="Sugar_transporter_CS"/>
</dbReference>
<feature type="transmembrane region" description="Helical" evidence="7">
    <location>
        <begin position="161"/>
        <end position="182"/>
    </location>
</feature>
<protein>
    <recommendedName>
        <fullName evidence="8">Major facilitator superfamily (MFS) profile domain-containing protein</fullName>
    </recommendedName>
</protein>
<dbReference type="InterPro" id="IPR020846">
    <property type="entry name" value="MFS_dom"/>
</dbReference>
<sequence>MGFQGPVQSIYLALQSTKFLAVVEKNMVSNNEFGALQLESDLSKGLIAWDSQSDTHNPRNFSPAKKWTTMLLLSAMIALSFLTSTIVSPAASHITSEFHVESAILSSLITTIYVLAYMFGPLILSPLSELYGRRLILNCANAVFTLSHIGCALAPNAGTFLAFRIISGLAGSVSLSVGGGIVPDLFDVHERGTPNALVTTGSLFGPVLGPLFGGIITQRAGWRWIFWVLLIACAVVAIAMAAFTPETNAAVIIRHKALRLQKETGRQDLQSAYDSEKASTSLNNPWLLLARAISRPWKMLFHSPLLVILCTMVGLISGLLYTLLTTTSTFFQEFYGWSLETAGLAYMGLGLGSLVGLIVFAKTSDLLAVRLTKANNNIFQPEMRIVTAFLPALFIPVSFFWYGWSTQAQTHWIVPLIGLVPFGFAQVGINATAQAYVIDASGPFAASSMACVTSVRCLFGAFLPLAGPSLYGHLGLGWGNSLLGFVVTAARLVSHAASGRSVATGRRRARTAPAYSSRASTKHGEGVGLPGHHPGPRHDRLFREHRLLTSMRLTKVEGLLSNLMASLDHGKASTDPIGNDQDAPGPVLVPPVQPPQEATLGEGVKGSYVDNSVFVRLFLDDMSRQSSGNTKPPNSSLNLPTHGPSMQYGVVATDVFGYQVDDISIPSPTYGKLWSLYKQNFDSLVKLLHIPTIQPVILHASANPHEADDATMTLVYAVAFAATVTVPRAKAMEQLGFEKTTLLRHLMQQMDGALMRAQFLLRPNTRALTALVIYLTALRTHDATRTIWILTGLAMRIAESLGVHVNGTRLGLDPFETEIRRRLWWHLTALDATAPESHGFDSTTVDRNHTCLLPTNINDIDISPQMTEPPIGKDQWTEMSFSIMNLDLCRSLRRVIATTTQNDAGTRVDTIHETERKVEQQWLQLADMTNPICRAADALLRISVLKTRFIMTLQAWLSTTRSADGRYHHLPQSAFTTAIKLLEDGYLLQSGKLFESFAWFFQQQPQLYALFLVLRTLHASPGRAEADRAWVAVDNYFTCLIDFEEASEMKGRTSCVWTVLGPLRDKARESCAQMSRKAQGLVAAEASSAPSPANLTQTGLSDESGQPLPTAEANMPLSPFHSALDPSALDDMLMWQDFSGWFNLDARLL</sequence>
<reference evidence="9 10" key="1">
    <citation type="journal article" date="2016" name="Genome Biol. Evol.">
        <title>Draft genome sequence of an aflatoxigenic Aspergillus species, A. bombycis.</title>
        <authorList>
            <person name="Moore G.G."/>
            <person name="Mack B.M."/>
            <person name="Beltz S.B."/>
            <person name="Gilbert M.K."/>
        </authorList>
    </citation>
    <scope>NUCLEOTIDE SEQUENCE [LARGE SCALE GENOMIC DNA]</scope>
    <source>
        <strain evidence="10">NRRL 26010</strain>
    </source>
</reference>
<evidence type="ECO:0000256" key="3">
    <source>
        <dbReference type="ARBA" id="ARBA00022989"/>
    </source>
</evidence>
<name>A0A1F8AD56_9EURO</name>
<feature type="region of interest" description="Disordered" evidence="6">
    <location>
        <begin position="1083"/>
        <end position="1111"/>
    </location>
</feature>
<dbReference type="GO" id="GO:0008270">
    <property type="term" value="F:zinc ion binding"/>
    <property type="evidence" value="ECO:0007669"/>
    <property type="project" value="InterPro"/>
</dbReference>
<accession>A0A1F8AD56</accession>
<dbReference type="Pfam" id="PF07690">
    <property type="entry name" value="MFS_1"/>
    <property type="match status" value="1"/>
</dbReference>
<dbReference type="FunFam" id="1.20.1250.20:FF:000011">
    <property type="entry name" value="MFS multidrug transporter, putative"/>
    <property type="match status" value="1"/>
</dbReference>
<proteinExistence type="predicted"/>
<dbReference type="PANTHER" id="PTHR23502">
    <property type="entry name" value="MAJOR FACILITATOR SUPERFAMILY"/>
    <property type="match status" value="1"/>
</dbReference>
<comment type="caution">
    <text evidence="9">The sequence shown here is derived from an EMBL/GenBank/DDBJ whole genome shotgun (WGS) entry which is preliminary data.</text>
</comment>
<feature type="domain" description="Major facilitator superfamily (MFS) profile" evidence="8">
    <location>
        <begin position="69"/>
        <end position="507"/>
    </location>
</feature>
<dbReference type="GO" id="GO:0016020">
    <property type="term" value="C:membrane"/>
    <property type="evidence" value="ECO:0007669"/>
    <property type="project" value="UniProtKB-SubCell"/>
</dbReference>
<evidence type="ECO:0000256" key="2">
    <source>
        <dbReference type="ARBA" id="ARBA00022692"/>
    </source>
</evidence>
<dbReference type="PROSITE" id="PS50850">
    <property type="entry name" value="MFS"/>
    <property type="match status" value="1"/>
</dbReference>
<dbReference type="GO" id="GO:0140115">
    <property type="term" value="P:export across plasma membrane"/>
    <property type="evidence" value="ECO:0007669"/>
    <property type="project" value="UniProtKB-ARBA"/>
</dbReference>
<dbReference type="EMBL" id="LYCR01000009">
    <property type="protein sequence ID" value="OGM49339.1"/>
    <property type="molecule type" value="Genomic_DNA"/>
</dbReference>
<evidence type="ECO:0000313" key="10">
    <source>
        <dbReference type="Proteomes" id="UP000179179"/>
    </source>
</evidence>
<keyword evidence="10" id="KW-1185">Reference proteome</keyword>
<dbReference type="GO" id="GO:0006351">
    <property type="term" value="P:DNA-templated transcription"/>
    <property type="evidence" value="ECO:0007669"/>
    <property type="project" value="InterPro"/>
</dbReference>
<dbReference type="SUPFAM" id="SSF103473">
    <property type="entry name" value="MFS general substrate transporter"/>
    <property type="match status" value="1"/>
</dbReference>
<evidence type="ECO:0000259" key="8">
    <source>
        <dbReference type="PROSITE" id="PS50850"/>
    </source>
</evidence>
<dbReference type="SMART" id="SM00906">
    <property type="entry name" value="Fungal_trans"/>
    <property type="match status" value="1"/>
</dbReference>
<dbReference type="GO" id="GO:0003677">
    <property type="term" value="F:DNA binding"/>
    <property type="evidence" value="ECO:0007669"/>
    <property type="project" value="InterPro"/>
</dbReference>
<feature type="transmembrane region" description="Helical" evidence="7">
    <location>
        <begin position="224"/>
        <end position="244"/>
    </location>
</feature>
<evidence type="ECO:0000313" key="9">
    <source>
        <dbReference type="EMBL" id="OGM49339.1"/>
    </source>
</evidence>
<dbReference type="GO" id="GO:0022857">
    <property type="term" value="F:transmembrane transporter activity"/>
    <property type="evidence" value="ECO:0007669"/>
    <property type="project" value="InterPro"/>
</dbReference>
<feature type="transmembrane region" description="Helical" evidence="7">
    <location>
        <begin position="344"/>
        <end position="364"/>
    </location>
</feature>
<dbReference type="Pfam" id="PF04082">
    <property type="entry name" value="Fungal_trans"/>
    <property type="match status" value="1"/>
</dbReference>
<keyword evidence="3 7" id="KW-1133">Transmembrane helix</keyword>
<dbReference type="AlphaFoldDB" id="A0A1F8AD56"/>
<gene>
    <name evidence="9" type="ORF">ABOM_003610</name>
</gene>
<feature type="transmembrane region" description="Helical" evidence="7">
    <location>
        <begin position="194"/>
        <end position="212"/>
    </location>
</feature>